<evidence type="ECO:0000313" key="2">
    <source>
        <dbReference type="Proteomes" id="UP000754495"/>
    </source>
</evidence>
<name>A0ABX0SRX1_9PSEU</name>
<dbReference type="EMBL" id="JAANOU010000001">
    <property type="protein sequence ID" value="NIH79712.1"/>
    <property type="molecule type" value="Genomic_DNA"/>
</dbReference>
<accession>A0ABX0SRX1</accession>
<evidence type="ECO:0000313" key="1">
    <source>
        <dbReference type="EMBL" id="NIH79712.1"/>
    </source>
</evidence>
<keyword evidence="2" id="KW-1185">Reference proteome</keyword>
<protein>
    <recommendedName>
        <fullName evidence="3">Secreted protein</fullName>
    </recommendedName>
</protein>
<sequence length="124" mass="12733">MSAPTFWPLPAGAMAFAVAPAGGLIRDCSGFGGPMAGASCRCLVLPSPSVVPSTLWEFASSTALAPPMWPDAHRRSPRRPPAGTLAGVAVGSRLYRRAAGDVRRIVLGILAAVSLAPANQAVRK</sequence>
<dbReference type="Proteomes" id="UP000754495">
    <property type="component" value="Unassembled WGS sequence"/>
</dbReference>
<organism evidence="1 2">
    <name type="scientific">Amycolatopsis viridis</name>
    <dbReference type="NCBI Taxonomy" id="185678"/>
    <lineage>
        <taxon>Bacteria</taxon>
        <taxon>Bacillati</taxon>
        <taxon>Actinomycetota</taxon>
        <taxon>Actinomycetes</taxon>
        <taxon>Pseudonocardiales</taxon>
        <taxon>Pseudonocardiaceae</taxon>
        <taxon>Amycolatopsis</taxon>
    </lineage>
</organism>
<comment type="caution">
    <text evidence="1">The sequence shown here is derived from an EMBL/GenBank/DDBJ whole genome shotgun (WGS) entry which is preliminary data.</text>
</comment>
<reference evidence="1 2" key="1">
    <citation type="submission" date="2020-03" db="EMBL/GenBank/DDBJ databases">
        <title>Sequencing the genomes of 1000 actinobacteria strains.</title>
        <authorList>
            <person name="Klenk H.-P."/>
        </authorList>
    </citation>
    <scope>NUCLEOTIDE SEQUENCE [LARGE SCALE GENOMIC DNA]</scope>
    <source>
        <strain evidence="1 2">DSM 45668</strain>
    </source>
</reference>
<proteinExistence type="predicted"/>
<dbReference type="RefSeq" id="WP_167113081.1">
    <property type="nucleotide sequence ID" value="NZ_JAANOU010000001.1"/>
</dbReference>
<gene>
    <name evidence="1" type="ORF">FHX46_002242</name>
</gene>
<evidence type="ECO:0008006" key="3">
    <source>
        <dbReference type="Google" id="ProtNLM"/>
    </source>
</evidence>